<sequence length="85" mass="9744">MAASQEMDINMIYLNHHAITITASAVRSTATAFWFQTHFQRHTMPARVLLIYHLHPVFPRYLLSGYCVKRLLRMLFSAAGGYCQG</sequence>
<dbReference type="EMBL" id="JAGKON010000005">
    <property type="protein sequence ID" value="MBQ0599384.1"/>
    <property type="molecule type" value="Genomic_DNA"/>
</dbReference>
<reference evidence="1" key="1">
    <citation type="journal article" date="2018" name="Genome Biol.">
        <title>SKESA: strategic k-mer extension for scrupulous assemblies.</title>
        <authorList>
            <person name="Souvorov A."/>
            <person name="Agarwala R."/>
            <person name="Lipman D.J."/>
        </authorList>
    </citation>
    <scope>NUCLEOTIDE SEQUENCE</scope>
    <source>
        <strain evidence="1">AUSMDU00005748</strain>
    </source>
</reference>
<dbReference type="RefSeq" id="WP_016807591.1">
    <property type="nucleotide sequence ID" value="NZ_CABGTQ010000008.1"/>
</dbReference>
<accession>A0AAD3YSA7</accession>
<evidence type="ECO:0000313" key="2">
    <source>
        <dbReference type="EMBL" id="MBQ0599384.1"/>
    </source>
</evidence>
<dbReference type="Proteomes" id="UP000868497">
    <property type="component" value="Unassembled WGS sequence"/>
</dbReference>
<evidence type="ECO:0000313" key="3">
    <source>
        <dbReference type="Proteomes" id="UP000673434"/>
    </source>
</evidence>
<dbReference type="EMBL" id="DACXIC010000035">
    <property type="protein sequence ID" value="HAU4359134.1"/>
    <property type="molecule type" value="Genomic_DNA"/>
</dbReference>
<keyword evidence="3" id="KW-1185">Reference proteome</keyword>
<organism evidence="1 4">
    <name type="scientific">Klebsiella oxytoca</name>
    <dbReference type="NCBI Taxonomy" id="571"/>
    <lineage>
        <taxon>Bacteria</taxon>
        <taxon>Pseudomonadati</taxon>
        <taxon>Pseudomonadota</taxon>
        <taxon>Gammaproteobacteria</taxon>
        <taxon>Enterobacterales</taxon>
        <taxon>Enterobacteriaceae</taxon>
        <taxon>Klebsiella/Raoultella group</taxon>
        <taxon>Klebsiella</taxon>
    </lineage>
</organism>
<gene>
    <name evidence="1" type="ORF">F6W21_22670</name>
    <name evidence="2" type="ORF">J7S78_06205</name>
</gene>
<proteinExistence type="predicted"/>
<dbReference type="AlphaFoldDB" id="A0AAD3YSA7"/>
<dbReference type="Proteomes" id="UP000673434">
    <property type="component" value="Unassembled WGS sequence"/>
</dbReference>
<evidence type="ECO:0000313" key="1">
    <source>
        <dbReference type="EMBL" id="HAU4359134.1"/>
    </source>
</evidence>
<protein>
    <submittedName>
        <fullName evidence="1">Uncharacterized protein</fullName>
    </submittedName>
</protein>
<name>A0AAD3YSA7_KLEOX</name>
<reference evidence="1" key="2">
    <citation type="submission" date="2019-09" db="EMBL/GenBank/DDBJ databases">
        <authorList>
            <consortium name="NCBI Pathogen Detection Project"/>
        </authorList>
    </citation>
    <scope>NUCLEOTIDE SEQUENCE</scope>
    <source>
        <strain evidence="1">AUSMDU00005748</strain>
    </source>
</reference>
<comment type="caution">
    <text evidence="1">The sequence shown here is derived from an EMBL/GenBank/DDBJ whole genome shotgun (WGS) entry which is preliminary data.</text>
</comment>
<reference evidence="2 3" key="3">
    <citation type="submission" date="2021-03" db="EMBL/GenBank/DDBJ databases">
        <authorList>
            <person name="Stanton E."/>
        </authorList>
    </citation>
    <scope>NUCLEOTIDE SEQUENCE [LARGE SCALE GENOMIC DNA]</scope>
    <source>
        <strain evidence="2 3">2020EL-00037</strain>
    </source>
</reference>
<evidence type="ECO:0000313" key="4">
    <source>
        <dbReference type="Proteomes" id="UP000868497"/>
    </source>
</evidence>